<gene>
    <name evidence="1" type="ORF">BpHYR1_007902</name>
</gene>
<protein>
    <submittedName>
        <fullName evidence="1">Uncharacterized protein</fullName>
    </submittedName>
</protein>
<organism evidence="1 2">
    <name type="scientific">Brachionus plicatilis</name>
    <name type="common">Marine rotifer</name>
    <name type="synonym">Brachionus muelleri</name>
    <dbReference type="NCBI Taxonomy" id="10195"/>
    <lineage>
        <taxon>Eukaryota</taxon>
        <taxon>Metazoa</taxon>
        <taxon>Spiralia</taxon>
        <taxon>Gnathifera</taxon>
        <taxon>Rotifera</taxon>
        <taxon>Eurotatoria</taxon>
        <taxon>Monogononta</taxon>
        <taxon>Pseudotrocha</taxon>
        <taxon>Ploima</taxon>
        <taxon>Brachionidae</taxon>
        <taxon>Brachionus</taxon>
    </lineage>
</organism>
<dbReference type="AlphaFoldDB" id="A0A3M7QJA6"/>
<name>A0A3M7QJA6_BRAPC</name>
<keyword evidence="2" id="KW-1185">Reference proteome</keyword>
<sequence>MSSDNPKIFFSNNLRILFLLNDMQYFAVYRKWPNMRQIERKNKFFQKQLLTCHVKQKNSLGKIKLFQFE</sequence>
<evidence type="ECO:0000313" key="1">
    <source>
        <dbReference type="EMBL" id="RNA11038.1"/>
    </source>
</evidence>
<dbReference type="Proteomes" id="UP000276133">
    <property type="component" value="Unassembled WGS sequence"/>
</dbReference>
<dbReference type="EMBL" id="REGN01006062">
    <property type="protein sequence ID" value="RNA11038.1"/>
    <property type="molecule type" value="Genomic_DNA"/>
</dbReference>
<comment type="caution">
    <text evidence="1">The sequence shown here is derived from an EMBL/GenBank/DDBJ whole genome shotgun (WGS) entry which is preliminary data.</text>
</comment>
<reference evidence="1 2" key="1">
    <citation type="journal article" date="2018" name="Sci. Rep.">
        <title>Genomic signatures of local adaptation to the degree of environmental predictability in rotifers.</title>
        <authorList>
            <person name="Franch-Gras L."/>
            <person name="Hahn C."/>
            <person name="Garcia-Roger E.M."/>
            <person name="Carmona M.J."/>
            <person name="Serra M."/>
            <person name="Gomez A."/>
        </authorList>
    </citation>
    <scope>NUCLEOTIDE SEQUENCE [LARGE SCALE GENOMIC DNA]</scope>
    <source>
        <strain evidence="1">HYR1</strain>
    </source>
</reference>
<accession>A0A3M7QJA6</accession>
<proteinExistence type="predicted"/>
<evidence type="ECO:0000313" key="2">
    <source>
        <dbReference type="Proteomes" id="UP000276133"/>
    </source>
</evidence>